<evidence type="ECO:0000313" key="1">
    <source>
        <dbReference type="EMBL" id="CAH0562167.1"/>
    </source>
</evidence>
<dbReference type="GO" id="GO:0017056">
    <property type="term" value="F:structural constituent of nuclear pore"/>
    <property type="evidence" value="ECO:0007669"/>
    <property type="project" value="InterPro"/>
</dbReference>
<protein>
    <submittedName>
        <fullName evidence="1">Uncharacterized protein</fullName>
    </submittedName>
</protein>
<name>A0A9P0BBR2_BRAAE</name>
<dbReference type="EMBL" id="OV121139">
    <property type="protein sequence ID" value="CAH0562167.1"/>
    <property type="molecule type" value="Genomic_DNA"/>
</dbReference>
<dbReference type="Proteomes" id="UP001154078">
    <property type="component" value="Chromosome 8"/>
</dbReference>
<keyword evidence="2" id="KW-1185">Reference proteome</keyword>
<organism evidence="1 2">
    <name type="scientific">Brassicogethes aeneus</name>
    <name type="common">Rape pollen beetle</name>
    <name type="synonym">Meligethes aeneus</name>
    <dbReference type="NCBI Taxonomy" id="1431903"/>
    <lineage>
        <taxon>Eukaryota</taxon>
        <taxon>Metazoa</taxon>
        <taxon>Ecdysozoa</taxon>
        <taxon>Arthropoda</taxon>
        <taxon>Hexapoda</taxon>
        <taxon>Insecta</taxon>
        <taxon>Pterygota</taxon>
        <taxon>Neoptera</taxon>
        <taxon>Endopterygota</taxon>
        <taxon>Coleoptera</taxon>
        <taxon>Polyphaga</taxon>
        <taxon>Cucujiformia</taxon>
        <taxon>Nitidulidae</taxon>
        <taxon>Meligethinae</taxon>
        <taxon>Brassicogethes</taxon>
    </lineage>
</organism>
<gene>
    <name evidence="1" type="ORF">MELIAE_LOCUS11365</name>
</gene>
<dbReference type="GO" id="GO:0044611">
    <property type="term" value="C:nuclear pore inner ring"/>
    <property type="evidence" value="ECO:0007669"/>
    <property type="project" value="TreeGrafter"/>
</dbReference>
<dbReference type="OrthoDB" id="102511at2759"/>
<proteinExistence type="predicted"/>
<reference evidence="1" key="1">
    <citation type="submission" date="2021-12" db="EMBL/GenBank/DDBJ databases">
        <authorList>
            <person name="King R."/>
        </authorList>
    </citation>
    <scope>NUCLEOTIDE SEQUENCE</scope>
</reference>
<sequence>METLPVWKKIYQVVSGFNANITKDIIEDILKMCKDKLVLGLLEYKPYTKKAYDEWKKGNKPHFDDEEMNKFIHQLSMELDLESDAAWEIICNFLMFEYYGKIDELKSIIMFETDSRLLIENIWHFYSSERMFLLKILRLVLEHSMNTKHKFYIQFNTFIKTIDMPALWKNLVKMFNDSICCLEKEKLSKNSFAEKWLHRNDQEQIELLLILTNILSYIKVTGNEFSELLKIFLSHSFARHPIFIESLSISKPDSVLKIKYSEIGLLLSVANEYWKNPSVFKLISPELEKDIQILDMQDENAIVLFLWAVLKASLSGTTQDVDSCNNVVCKLITRNIFKSLYTLASASIFKDSKPGYFVLVSVNKLILEFCKMCADQKFFYEQPGVVPLVSLLLKNEDLDTTQLFSSTIKLAIETFPCDYYSLITICKSLITTEKYYNDVVNLLSNLPTYLSDFDWCQRVDSVLSDREQIFEGNNSFIMPRGTSVEKYEFKGRNFVQYKNQFSFFTLLEQYMNILVSSKILYEELIKRLCFGYNMVVEIIKIYKGDFRNDHTLKNCIQQLDSIPVYFFDGYHRSFELIKMYFSAYFTLINEGKINYSDAFNRSIKKTIFSNPNIEILSAKEFYRVKIPALNALQACLKEEESSNNHTFLLSYVNFILTMVKKCEDEPMTTGLYYLLNSGFPHYMKYAYDDSTQMYEIGKKCITIFVEILSGNPDVMPETTQKMFERIVYGFLCEEWILKSFLATLMKDKFYLQNLMEQETDWINGEAVLKLDTLRNQLTFILLLLKQKNVVSLPTNKQLIGEYMGILARSLSGYIVNPYCSNLTKLCCKFLEIIARDDDCPLLALLGLDYEQVQRLFLDRLRDPLEDEDVKFDIIDLINTCISHQNGMTAAFFNVQCSKKWYLLDSNKEKVVDSAGDDTVTDFMIDYLQNIRKTSEFLKNPLQLGILKVMCTLWVNRKHHLIKDVTELEQFWWLLADPLYKKFDNTPSVYTCIFNILNIELCNRNFTHAGKKRISGEGDGESTNNFEKVVVKFLTKPENLQNWVNYIVRELSNLKNSKIDDIMDLLKSWTEFLILVDQKVKFIFEDKSLKKIVINFALDSFAIDFTSTKIISCLLDIFLLFISKWSEEFYGQEDKLVDKFLFTTKKLNICYNSLPNKSREALLCTVNSVISYNKEYFENNVDILLELLESLSTCVEYEFYVLCTEYLAKLTENEALLRQQSNGWHLIITLVNTLLSLKCAKKCSLWLNYKDYFTKLLTSLPDLLKHKHTLPLARFSLYSLLLYVESPLGFDKVNYSLLHFYDAIETPLKNLILFEGNNKVNFVQMQDNWLTYTLVLKFTHALVKQFQYFALPNVYLFFSLNEALVQHIFSLIEVTVDLNALDLVAETLSMVETIVTYSNHEWYSRSNETYSNVMMGIKKIINACVSVILRPKNISFQPMNDPEKILSPDMIANNLMVTVMNKLIAIIGLAFSCLYKLNPSLTDLLSSSNSDNFYTLIINDFSVPNFDSVITYDLTYGRLLCIAHFLCKTLNQLEQKPQKIPLEKPEPIDLNLRKNHMKYIGLVEYPNKIDDFPTQKLSSFLRFGMYEYSGLSDPWICDLSVSGVKQTLEMLMAFLAAQVTVTIQTIDPLELQFYQRNLHSELQFFNDYLKRRCAELIKTETPTRSDQFKSEKDVTKRYLLMRWKSDNFNKIVDENFLLILSAWFSNICLLK</sequence>
<dbReference type="GO" id="GO:0006405">
    <property type="term" value="P:RNA export from nucleus"/>
    <property type="evidence" value="ECO:0007669"/>
    <property type="project" value="TreeGrafter"/>
</dbReference>
<evidence type="ECO:0000313" key="2">
    <source>
        <dbReference type="Proteomes" id="UP001154078"/>
    </source>
</evidence>
<dbReference type="GO" id="GO:0006606">
    <property type="term" value="P:protein import into nucleus"/>
    <property type="evidence" value="ECO:0007669"/>
    <property type="project" value="TreeGrafter"/>
</dbReference>
<dbReference type="PANTHER" id="PTHR31431:SF1">
    <property type="entry name" value="NUCLEOPORIN NUP188"/>
    <property type="match status" value="1"/>
</dbReference>
<accession>A0A9P0BBR2</accession>
<dbReference type="PANTHER" id="PTHR31431">
    <property type="entry name" value="NUCLEOPORIN NUP188 HOMOLOG"/>
    <property type="match status" value="1"/>
</dbReference>
<dbReference type="InterPro" id="IPR044840">
    <property type="entry name" value="Nup188"/>
</dbReference>